<dbReference type="Pfam" id="PF01593">
    <property type="entry name" value="Amino_oxidase"/>
    <property type="match status" value="1"/>
</dbReference>
<dbReference type="SUPFAM" id="SSF51905">
    <property type="entry name" value="FAD/NAD(P)-binding domain"/>
    <property type="match status" value="1"/>
</dbReference>
<dbReference type="PANTHER" id="PTHR42923">
    <property type="entry name" value="PROTOPORPHYRINOGEN OXIDASE"/>
    <property type="match status" value="1"/>
</dbReference>
<dbReference type="Gene3D" id="3.50.50.60">
    <property type="entry name" value="FAD/NAD(P)-binding domain"/>
    <property type="match status" value="1"/>
</dbReference>
<dbReference type="RefSeq" id="WP_016335071.1">
    <property type="nucleotide sequence ID" value="NC_021252.1"/>
</dbReference>
<name>R4T9Z2_9PSEU</name>
<protein>
    <submittedName>
        <fullName evidence="2">Amine oxidase</fullName>
    </submittedName>
</protein>
<dbReference type="Proteomes" id="UP000013968">
    <property type="component" value="Chromosome"/>
</dbReference>
<accession>R4T9Z2</accession>
<proteinExistence type="predicted"/>
<feature type="domain" description="Amine oxidase" evidence="1">
    <location>
        <begin position="15"/>
        <end position="440"/>
    </location>
</feature>
<evidence type="ECO:0000313" key="3">
    <source>
        <dbReference type="Proteomes" id="UP000013968"/>
    </source>
</evidence>
<dbReference type="PRINTS" id="PR00420">
    <property type="entry name" value="RNGMNOXGNASE"/>
</dbReference>
<dbReference type="AlphaFoldDB" id="R4T9Z2"/>
<dbReference type="GO" id="GO:0016491">
    <property type="term" value="F:oxidoreductase activity"/>
    <property type="evidence" value="ECO:0007669"/>
    <property type="project" value="InterPro"/>
</dbReference>
<sequence>MIETETEVVVVGAGMAGLMAATALSDRDVVVLEATDRAGGRVESVRQGDYWINLGTQFTEGTGPLIEALERHQVGMGTLAGKKVALALHGKQVDTSNPFGLMFRSRMTFLDRVGLAAVGARILAAAPFLQMNPGNRLAKRVRAKLDATSASYVLRGIGSEVARDMVRSWSGQWMGCEPEETAATQFVFSMGILLTDPAKVPNFSLPEGGNQTLTDVLAADLGDRLRLNSPVTSVEWTEDGVVVDHTDENGPARIRARRAIVAVPSDVAVKLMPGLPPGYRSAFDDIHYGRYVVVGFFTHEEGPQRWDDYIAVSTPQLSFQAMFNHAAALRGPGARKPGGALACFAGGAVADNLFELTDEEIVSRFTADLLSLYPELEGKLDEGIVRRHHRVVPFWAPGGRASLPTLRRHLGPVHLAGDYQLDMPSLADAASSGELAAEQVRASLPRSAN</sequence>
<dbReference type="InterPro" id="IPR002937">
    <property type="entry name" value="Amino_oxidase"/>
</dbReference>
<dbReference type="KEGG" id="aoi:AORI_4739"/>
<keyword evidence="3" id="KW-1185">Reference proteome</keyword>
<organism evidence="2 3">
    <name type="scientific">Amycolatopsis keratiniphila</name>
    <dbReference type="NCBI Taxonomy" id="129921"/>
    <lineage>
        <taxon>Bacteria</taxon>
        <taxon>Bacillati</taxon>
        <taxon>Actinomycetota</taxon>
        <taxon>Actinomycetes</taxon>
        <taxon>Pseudonocardiales</taxon>
        <taxon>Pseudonocardiaceae</taxon>
        <taxon>Amycolatopsis</taxon>
        <taxon>Amycolatopsis japonica group</taxon>
    </lineage>
</organism>
<dbReference type="EMBL" id="CP003410">
    <property type="protein sequence ID" value="AGM07323.1"/>
    <property type="molecule type" value="Genomic_DNA"/>
</dbReference>
<dbReference type="HOGENOM" id="CLU_043641_0_0_11"/>
<reference evidence="2 3" key="1">
    <citation type="journal article" date="2013" name="BMC Genomics">
        <title>ContigScape: a Cytoscape plugin facilitating microbial genome gap closing.</title>
        <authorList>
            <person name="Tang B."/>
            <person name="Wang Q."/>
            <person name="Yang M."/>
            <person name="Xie F."/>
            <person name="Zhu Y."/>
            <person name="Zhuo Y."/>
            <person name="Wang S."/>
            <person name="Gao H."/>
            <person name="Ding X."/>
            <person name="Zhang L."/>
            <person name="Zhao G."/>
            <person name="Zheng H."/>
        </authorList>
    </citation>
    <scope>NUCLEOTIDE SEQUENCE [LARGE SCALE GENOMIC DNA]</scope>
    <source>
        <strain evidence="2 3">HCCB10007</strain>
    </source>
</reference>
<dbReference type="InterPro" id="IPR050464">
    <property type="entry name" value="Zeta_carotene_desat/Oxidored"/>
</dbReference>
<dbReference type="InterPro" id="IPR036188">
    <property type="entry name" value="FAD/NAD-bd_sf"/>
</dbReference>
<evidence type="ECO:0000259" key="1">
    <source>
        <dbReference type="Pfam" id="PF01593"/>
    </source>
</evidence>
<gene>
    <name evidence="2" type="ORF">AORI_4739</name>
</gene>
<evidence type="ECO:0000313" key="2">
    <source>
        <dbReference type="EMBL" id="AGM07323.1"/>
    </source>
</evidence>
<dbReference type="PATRIC" id="fig|1156913.3.peg.4816"/>